<dbReference type="AlphaFoldDB" id="A0A4Y2G5N9"/>
<evidence type="ECO:0000313" key="3">
    <source>
        <dbReference type="Proteomes" id="UP000499080"/>
    </source>
</evidence>
<proteinExistence type="predicted"/>
<dbReference type="Proteomes" id="UP000499080">
    <property type="component" value="Unassembled WGS sequence"/>
</dbReference>
<dbReference type="EMBL" id="BGPR01001170">
    <property type="protein sequence ID" value="GBM47224.1"/>
    <property type="molecule type" value="Genomic_DNA"/>
</dbReference>
<protein>
    <submittedName>
        <fullName evidence="2">Uncharacterized protein</fullName>
    </submittedName>
</protein>
<evidence type="ECO:0000313" key="2">
    <source>
        <dbReference type="EMBL" id="GBM47224.1"/>
    </source>
</evidence>
<keyword evidence="3" id="KW-1185">Reference proteome</keyword>
<gene>
    <name evidence="2" type="ORF">AVEN_194272_1</name>
</gene>
<organism evidence="2 3">
    <name type="scientific">Araneus ventricosus</name>
    <name type="common">Orbweaver spider</name>
    <name type="synonym">Epeira ventricosa</name>
    <dbReference type="NCBI Taxonomy" id="182803"/>
    <lineage>
        <taxon>Eukaryota</taxon>
        <taxon>Metazoa</taxon>
        <taxon>Ecdysozoa</taxon>
        <taxon>Arthropoda</taxon>
        <taxon>Chelicerata</taxon>
        <taxon>Arachnida</taxon>
        <taxon>Araneae</taxon>
        <taxon>Araneomorphae</taxon>
        <taxon>Entelegynae</taxon>
        <taxon>Araneoidea</taxon>
        <taxon>Araneidae</taxon>
        <taxon>Araneus</taxon>
    </lineage>
</organism>
<feature type="region of interest" description="Disordered" evidence="1">
    <location>
        <begin position="39"/>
        <end position="79"/>
    </location>
</feature>
<name>A0A4Y2G5N9_ARAVE</name>
<feature type="compositionally biased region" description="Polar residues" evidence="1">
    <location>
        <begin position="50"/>
        <end position="65"/>
    </location>
</feature>
<evidence type="ECO:0000256" key="1">
    <source>
        <dbReference type="SAM" id="MobiDB-lite"/>
    </source>
</evidence>
<comment type="caution">
    <text evidence="2">The sequence shown here is derived from an EMBL/GenBank/DDBJ whole genome shotgun (WGS) entry which is preliminary data.</text>
</comment>
<sequence>MSLGQVTCRTPEPVLSLQIIPVGRRLNLDVRFGMRQAHIQRSPSVEPGTQHASFRSLSRDSTTSPPRLHDHLNDHIEEDPPINEQRLLYAAAVWFAIMKFKAPYLGQS</sequence>
<reference evidence="2 3" key="1">
    <citation type="journal article" date="2019" name="Sci. Rep.">
        <title>Orb-weaving spider Araneus ventricosus genome elucidates the spidroin gene catalogue.</title>
        <authorList>
            <person name="Kono N."/>
            <person name="Nakamura H."/>
            <person name="Ohtoshi R."/>
            <person name="Moran D.A.P."/>
            <person name="Shinohara A."/>
            <person name="Yoshida Y."/>
            <person name="Fujiwara M."/>
            <person name="Mori M."/>
            <person name="Tomita M."/>
            <person name="Arakawa K."/>
        </authorList>
    </citation>
    <scope>NUCLEOTIDE SEQUENCE [LARGE SCALE GENOMIC DNA]</scope>
</reference>
<accession>A0A4Y2G5N9</accession>